<proteinExistence type="predicted"/>
<dbReference type="EMBL" id="SDIL01000040">
    <property type="protein sequence ID" value="RXK38910.1"/>
    <property type="molecule type" value="Genomic_DNA"/>
</dbReference>
<organism evidence="2 3">
    <name type="scientific">Tremella mesenterica</name>
    <name type="common">Jelly fungus</name>
    <dbReference type="NCBI Taxonomy" id="5217"/>
    <lineage>
        <taxon>Eukaryota</taxon>
        <taxon>Fungi</taxon>
        <taxon>Dikarya</taxon>
        <taxon>Basidiomycota</taxon>
        <taxon>Agaricomycotina</taxon>
        <taxon>Tremellomycetes</taxon>
        <taxon>Tremellales</taxon>
        <taxon>Tremellaceae</taxon>
        <taxon>Tremella</taxon>
    </lineage>
</organism>
<evidence type="ECO:0000313" key="3">
    <source>
        <dbReference type="Proteomes" id="UP000289152"/>
    </source>
</evidence>
<feature type="compositionally biased region" description="Polar residues" evidence="1">
    <location>
        <begin position="196"/>
        <end position="206"/>
    </location>
</feature>
<dbReference type="Proteomes" id="UP000289152">
    <property type="component" value="Unassembled WGS sequence"/>
</dbReference>
<accession>A0A4Q1BMF9</accession>
<name>A0A4Q1BMF9_TREME</name>
<dbReference type="InParanoid" id="A0A4Q1BMF9"/>
<sequence>MSNFSLDGSLDLSNVDWENLLAMLNRSQNNDRMENGFTIETNNNTLVHQAPPVNEDDGFDIDSWINSDLLSDNSSVIANHSCSLVEVISVASTTPTPASAPSELDRHLSATTVWRHNQMDKICRLGITRARKCRNCLKHPGRSCIQHGRNTACYHCVRGGLKCDLIDEYDGDDEKEEHHHHRPRDPSPAPDYLYAGSTTSSTSSQFDPFAVKSPQYSPNSPPLKPECHCHSRSPTPKPIQPSGPSMLQMSEHLSHLQDWDKVLTHKENWDRLMRQQLIGQVRTMMNLDKRCW</sequence>
<evidence type="ECO:0000256" key="1">
    <source>
        <dbReference type="SAM" id="MobiDB-lite"/>
    </source>
</evidence>
<dbReference type="AlphaFoldDB" id="A0A4Q1BMF9"/>
<reference evidence="2 3" key="1">
    <citation type="submission" date="2016-06" db="EMBL/GenBank/DDBJ databases">
        <title>Evolution of pathogenesis and genome organization in the Tremellales.</title>
        <authorList>
            <person name="Cuomo C."/>
            <person name="Litvintseva A."/>
            <person name="Heitman J."/>
            <person name="Chen Y."/>
            <person name="Sun S."/>
            <person name="Springer D."/>
            <person name="Dromer F."/>
            <person name="Young S."/>
            <person name="Zeng Q."/>
            <person name="Chapman S."/>
            <person name="Gujja S."/>
            <person name="Saif S."/>
            <person name="Birren B."/>
        </authorList>
    </citation>
    <scope>NUCLEOTIDE SEQUENCE [LARGE SCALE GENOMIC DNA]</scope>
    <source>
        <strain evidence="2 3">ATCC 28783</strain>
    </source>
</reference>
<gene>
    <name evidence="2" type="ORF">M231_03859</name>
</gene>
<evidence type="ECO:0000313" key="2">
    <source>
        <dbReference type="EMBL" id="RXK38910.1"/>
    </source>
</evidence>
<keyword evidence="3" id="KW-1185">Reference proteome</keyword>
<protein>
    <submittedName>
        <fullName evidence="2">Uncharacterized protein</fullName>
    </submittedName>
</protein>
<dbReference type="VEuPathDB" id="FungiDB:TREMEDRAFT_64307"/>
<comment type="caution">
    <text evidence="2">The sequence shown here is derived from an EMBL/GenBank/DDBJ whole genome shotgun (WGS) entry which is preliminary data.</text>
</comment>
<feature type="region of interest" description="Disordered" evidence="1">
    <location>
        <begin position="174"/>
        <end position="245"/>
    </location>
</feature>